<evidence type="ECO:0000256" key="2">
    <source>
        <dbReference type="SAM" id="Phobius"/>
    </source>
</evidence>
<evidence type="ECO:0000256" key="1">
    <source>
        <dbReference type="SAM" id="MobiDB-lite"/>
    </source>
</evidence>
<evidence type="ECO:0000313" key="4">
    <source>
        <dbReference type="Proteomes" id="UP000585836"/>
    </source>
</evidence>
<name>A0A7W9UR62_9ACTN</name>
<dbReference type="EMBL" id="JACHJK010000004">
    <property type="protein sequence ID" value="MBB5927239.1"/>
    <property type="molecule type" value="Genomic_DNA"/>
</dbReference>
<organism evidence="3 4">
    <name type="scientific">Streptomyces echinatus</name>
    <dbReference type="NCBI Taxonomy" id="67293"/>
    <lineage>
        <taxon>Bacteria</taxon>
        <taxon>Bacillati</taxon>
        <taxon>Actinomycetota</taxon>
        <taxon>Actinomycetes</taxon>
        <taxon>Kitasatosporales</taxon>
        <taxon>Streptomycetaceae</taxon>
        <taxon>Streptomyces</taxon>
    </lineage>
</organism>
<reference evidence="3 4" key="1">
    <citation type="submission" date="2020-08" db="EMBL/GenBank/DDBJ databases">
        <title>Genomic Encyclopedia of Type Strains, Phase III (KMG-III): the genomes of soil and plant-associated and newly described type strains.</title>
        <authorList>
            <person name="Whitman W."/>
        </authorList>
    </citation>
    <scope>NUCLEOTIDE SEQUENCE [LARGE SCALE GENOMIC DNA]</scope>
    <source>
        <strain evidence="3 4">CECT 3313</strain>
    </source>
</reference>
<dbReference type="Proteomes" id="UP000585836">
    <property type="component" value="Unassembled WGS sequence"/>
</dbReference>
<keyword evidence="2" id="KW-0812">Transmembrane</keyword>
<evidence type="ECO:0000313" key="3">
    <source>
        <dbReference type="EMBL" id="MBB5927239.1"/>
    </source>
</evidence>
<sequence>MTPKYRFNGIAVQRSPREDEKREPKEDGDADFTFFHIVIWAPLVALIALAAYSVSTAGLSTFAVGTFVSAASASVGAFLGFLFGIPREIAQRSEPNHSDASPIVSNTNLEQVSDWVTKILVGVGLVQIGTIGVSAHRLARVVGSGLKDSETARARVVGFSLITLFLVWGFLVTYLASRTLVRKFFARLLDEEAVRRISLKASREAQEQEEQRSRADAGAFVLTDRALKPGAGSPAVTQAELTEAMKKAGERTRAQIFNTASSFRSANNLPGAKEKMARAAMVFQALIEADPEANYHRPRAELGYIFKDSTQPDWGKAEEYLTAALTAAIDIRNTSSPETWPIYEFNRAKCRIMQDPAHEGPSADAVRNTVLDDLRVASMQMENKVASDSVIRPWLDRNGITPGSITSGT</sequence>
<keyword evidence="2" id="KW-0472">Membrane</keyword>
<comment type="caution">
    <text evidence="3">The sequence shown here is derived from an EMBL/GenBank/DDBJ whole genome shotgun (WGS) entry which is preliminary data.</text>
</comment>
<feature type="compositionally biased region" description="Basic and acidic residues" evidence="1">
    <location>
        <begin position="15"/>
        <end position="26"/>
    </location>
</feature>
<feature type="region of interest" description="Disordered" evidence="1">
    <location>
        <begin position="1"/>
        <end position="26"/>
    </location>
</feature>
<dbReference type="AlphaFoldDB" id="A0A7W9UR62"/>
<proteinExistence type="predicted"/>
<keyword evidence="4" id="KW-1185">Reference proteome</keyword>
<gene>
    <name evidence="3" type="ORF">FHS34_002697</name>
</gene>
<protein>
    <submittedName>
        <fullName evidence="3">Uncharacterized protein</fullName>
    </submittedName>
</protein>
<accession>A0A7W9UR62</accession>
<dbReference type="RefSeq" id="WP_184964670.1">
    <property type="nucleotide sequence ID" value="NZ_BAAAWF010000068.1"/>
</dbReference>
<keyword evidence="2" id="KW-1133">Transmembrane helix</keyword>
<feature type="transmembrane region" description="Helical" evidence="2">
    <location>
        <begin position="34"/>
        <end position="54"/>
    </location>
</feature>
<feature type="transmembrane region" description="Helical" evidence="2">
    <location>
        <begin position="156"/>
        <end position="176"/>
    </location>
</feature>
<feature type="transmembrane region" description="Helical" evidence="2">
    <location>
        <begin position="61"/>
        <end position="85"/>
    </location>
</feature>